<sequence>MSETPSTSTVGTKVQMLASAKSLLAKSLGSNKRIVNVSNLDTAVLKKYVGPSKKRKINVVPKASATLKVDILKKFKKNKNSENNNDKAIVPKTKIAPQSSAKKSVSSTKNSTVSTKTGQVINKQQQNEQYEVDDSDSDMNDCDYNELREGIANGKISLRKLLQSKSMKDLSSSKETSTTNEVESEEELSDSQDNQLTLFDTKLLSPSPSMVSLDGGTRSDDYGMDDTHDQSHENSDGEVETVETEQVDGKCQNQVSLAPELASKESQSIEPNIMVLNNTDIDLSEVKMKLQDLQDVLHSENCCSPCRQTFSIMLEKVNLIIEELRALSQVVIAMQNAQMGQVAQVGKVSVLNTFKPENYPLMPKFTLKTEIDLVTFNSLLEENVEAQAQFMNLISCIRGKNPGDEVRNILDRIIDDQLAFKCTWVQDKEKKLKVGDMTIFIAISAVVISHWDGVKDEEGKDIVIPVEFAMSIMQDWFRRTSTRIARKNEKKSKKNAKCKP</sequence>
<accession>A0ACC2PR31</accession>
<proteinExistence type="predicted"/>
<reference evidence="1" key="1">
    <citation type="submission" date="2023-04" db="EMBL/GenBank/DDBJ databases">
        <title>A chromosome-level genome assembly of the parasitoid wasp Eretmocerus hayati.</title>
        <authorList>
            <person name="Zhong Y."/>
            <person name="Liu S."/>
            <person name="Liu Y."/>
        </authorList>
    </citation>
    <scope>NUCLEOTIDE SEQUENCE</scope>
    <source>
        <strain evidence="1">ZJU_SS_LIU_2023</strain>
    </source>
</reference>
<organism evidence="1 2">
    <name type="scientific">Eretmocerus hayati</name>
    <dbReference type="NCBI Taxonomy" id="131215"/>
    <lineage>
        <taxon>Eukaryota</taxon>
        <taxon>Metazoa</taxon>
        <taxon>Ecdysozoa</taxon>
        <taxon>Arthropoda</taxon>
        <taxon>Hexapoda</taxon>
        <taxon>Insecta</taxon>
        <taxon>Pterygota</taxon>
        <taxon>Neoptera</taxon>
        <taxon>Endopterygota</taxon>
        <taxon>Hymenoptera</taxon>
        <taxon>Apocrita</taxon>
        <taxon>Proctotrupomorpha</taxon>
        <taxon>Chalcidoidea</taxon>
        <taxon>Aphelinidae</taxon>
        <taxon>Aphelininae</taxon>
        <taxon>Eretmocerus</taxon>
    </lineage>
</organism>
<dbReference type="Proteomes" id="UP001239111">
    <property type="component" value="Chromosome 1"/>
</dbReference>
<name>A0ACC2PR31_9HYME</name>
<comment type="caution">
    <text evidence="1">The sequence shown here is derived from an EMBL/GenBank/DDBJ whole genome shotgun (WGS) entry which is preliminary data.</text>
</comment>
<keyword evidence="2" id="KW-1185">Reference proteome</keyword>
<gene>
    <name evidence="1" type="ORF">QAD02_020847</name>
</gene>
<dbReference type="EMBL" id="CM056741">
    <property type="protein sequence ID" value="KAJ8685054.1"/>
    <property type="molecule type" value="Genomic_DNA"/>
</dbReference>
<evidence type="ECO:0000313" key="1">
    <source>
        <dbReference type="EMBL" id="KAJ8685054.1"/>
    </source>
</evidence>
<evidence type="ECO:0000313" key="2">
    <source>
        <dbReference type="Proteomes" id="UP001239111"/>
    </source>
</evidence>
<protein>
    <submittedName>
        <fullName evidence="1">Uncharacterized protein</fullName>
    </submittedName>
</protein>